<proteinExistence type="predicted"/>
<dbReference type="AlphaFoldDB" id="A0A933S2H8"/>
<dbReference type="EMBL" id="JACRJB010000068">
    <property type="protein sequence ID" value="MBI5132582.1"/>
    <property type="molecule type" value="Genomic_DNA"/>
</dbReference>
<name>A0A933S2H8_RHOPL</name>
<accession>A0A933S2H8</accession>
<comment type="caution">
    <text evidence="1">The sequence shown here is derived from an EMBL/GenBank/DDBJ whole genome shotgun (WGS) entry which is preliminary data.</text>
</comment>
<organism evidence="1 2">
    <name type="scientific">Rhodopseudomonas palustris</name>
    <dbReference type="NCBI Taxonomy" id="1076"/>
    <lineage>
        <taxon>Bacteria</taxon>
        <taxon>Pseudomonadati</taxon>
        <taxon>Pseudomonadota</taxon>
        <taxon>Alphaproteobacteria</taxon>
        <taxon>Hyphomicrobiales</taxon>
        <taxon>Nitrobacteraceae</taxon>
        <taxon>Rhodopseudomonas</taxon>
    </lineage>
</organism>
<dbReference type="Proteomes" id="UP000782519">
    <property type="component" value="Unassembled WGS sequence"/>
</dbReference>
<evidence type="ECO:0008006" key="3">
    <source>
        <dbReference type="Google" id="ProtNLM"/>
    </source>
</evidence>
<reference evidence="1" key="1">
    <citation type="submission" date="2020-07" db="EMBL/GenBank/DDBJ databases">
        <title>Huge and variable diversity of episymbiotic CPR bacteria and DPANN archaea in groundwater ecosystems.</title>
        <authorList>
            <person name="He C.Y."/>
            <person name="Keren R."/>
            <person name="Whittaker M."/>
            <person name="Farag I.F."/>
            <person name="Doudna J."/>
            <person name="Cate J.H.D."/>
            <person name="Banfield J.F."/>
        </authorList>
    </citation>
    <scope>NUCLEOTIDE SEQUENCE</scope>
    <source>
        <strain evidence="1">NC_groundwater_1818_Pr3_B-0.1um_66_35</strain>
    </source>
</reference>
<gene>
    <name evidence="1" type="ORF">HZA66_24345</name>
</gene>
<protein>
    <recommendedName>
        <fullName evidence="3">AMP-binding enzyme C-terminal domain-containing protein</fullName>
    </recommendedName>
</protein>
<sequence>MVQPSAGVAPMGRVVEAYVRGDCTAHLLELPIGEALRAAARNWARTPALTRFVNELPMTPSGNIQKYPMWTAERGRSDQSAH</sequence>
<evidence type="ECO:0000313" key="2">
    <source>
        <dbReference type="Proteomes" id="UP000782519"/>
    </source>
</evidence>
<evidence type="ECO:0000313" key="1">
    <source>
        <dbReference type="EMBL" id="MBI5132582.1"/>
    </source>
</evidence>